<dbReference type="PROSITE" id="PS50113">
    <property type="entry name" value="PAC"/>
    <property type="match status" value="1"/>
</dbReference>
<reference evidence="3" key="1">
    <citation type="journal article" date="2021" name="Front. Microbiol.">
        <title>Comprehensive Comparative Genomics and Phenotyping of Methylobacterium Species.</title>
        <authorList>
            <person name="Alessa O."/>
            <person name="Ogura Y."/>
            <person name="Fujitani Y."/>
            <person name="Takami H."/>
            <person name="Hayashi T."/>
            <person name="Sahin N."/>
            <person name="Tani A."/>
        </authorList>
    </citation>
    <scope>NUCLEOTIDE SEQUENCE</scope>
    <source>
        <strain evidence="3">NBRC 15689</strain>
    </source>
</reference>
<dbReference type="EMBL" id="BPQV01000001">
    <property type="protein sequence ID" value="GJE25216.1"/>
    <property type="molecule type" value="Genomic_DNA"/>
</dbReference>
<dbReference type="CDD" id="cd01949">
    <property type="entry name" value="GGDEF"/>
    <property type="match status" value="1"/>
</dbReference>
<feature type="domain" description="GGDEF" evidence="2">
    <location>
        <begin position="191"/>
        <end position="321"/>
    </location>
</feature>
<dbReference type="Gene3D" id="3.30.70.270">
    <property type="match status" value="1"/>
</dbReference>
<dbReference type="InterPro" id="IPR000160">
    <property type="entry name" value="GGDEF_dom"/>
</dbReference>
<dbReference type="SMART" id="SM00267">
    <property type="entry name" value="GGDEF"/>
    <property type="match status" value="1"/>
</dbReference>
<dbReference type="InterPro" id="IPR035965">
    <property type="entry name" value="PAS-like_dom_sf"/>
</dbReference>
<organism evidence="3 4">
    <name type="scientific">Methylobacterium organophilum</name>
    <dbReference type="NCBI Taxonomy" id="410"/>
    <lineage>
        <taxon>Bacteria</taxon>
        <taxon>Pseudomonadati</taxon>
        <taxon>Pseudomonadota</taxon>
        <taxon>Alphaproteobacteria</taxon>
        <taxon>Hyphomicrobiales</taxon>
        <taxon>Methylobacteriaceae</taxon>
        <taxon>Methylobacterium</taxon>
    </lineage>
</organism>
<dbReference type="SUPFAM" id="SSF55073">
    <property type="entry name" value="Nucleotide cyclase"/>
    <property type="match status" value="1"/>
</dbReference>
<evidence type="ECO:0000313" key="3">
    <source>
        <dbReference type="EMBL" id="GJE25216.1"/>
    </source>
</evidence>
<dbReference type="Pfam" id="PF00990">
    <property type="entry name" value="GGDEF"/>
    <property type="match status" value="1"/>
</dbReference>
<dbReference type="InterPro" id="IPR029787">
    <property type="entry name" value="Nucleotide_cyclase"/>
</dbReference>
<protein>
    <recommendedName>
        <fullName evidence="5">Diguanylate cyclase</fullName>
    </recommendedName>
</protein>
<comment type="caution">
    <text evidence="3">The sequence shown here is derived from an EMBL/GenBank/DDBJ whole genome shotgun (WGS) entry which is preliminary data.</text>
</comment>
<gene>
    <name evidence="3" type="ORF">LKMONMHP_0049</name>
</gene>
<dbReference type="Proteomes" id="UP001055156">
    <property type="component" value="Unassembled WGS sequence"/>
</dbReference>
<keyword evidence="4" id="KW-1185">Reference proteome</keyword>
<dbReference type="SUPFAM" id="SSF55785">
    <property type="entry name" value="PYP-like sensor domain (PAS domain)"/>
    <property type="match status" value="1"/>
</dbReference>
<dbReference type="PANTHER" id="PTHR44757">
    <property type="entry name" value="DIGUANYLATE CYCLASE DGCP"/>
    <property type="match status" value="1"/>
</dbReference>
<dbReference type="InterPro" id="IPR000700">
    <property type="entry name" value="PAS-assoc_C"/>
</dbReference>
<dbReference type="PANTHER" id="PTHR44757:SF2">
    <property type="entry name" value="BIOFILM ARCHITECTURE MAINTENANCE PROTEIN MBAA"/>
    <property type="match status" value="1"/>
</dbReference>
<reference evidence="3" key="2">
    <citation type="submission" date="2021-08" db="EMBL/GenBank/DDBJ databases">
        <authorList>
            <person name="Tani A."/>
            <person name="Ola A."/>
            <person name="Ogura Y."/>
            <person name="Katsura K."/>
            <person name="Hayashi T."/>
        </authorList>
    </citation>
    <scope>NUCLEOTIDE SEQUENCE</scope>
    <source>
        <strain evidence="3">NBRC 15689</strain>
    </source>
</reference>
<dbReference type="InterPro" id="IPR052155">
    <property type="entry name" value="Biofilm_reg_signaling"/>
</dbReference>
<name>A0ABQ4T0Q3_METOR</name>
<evidence type="ECO:0000259" key="1">
    <source>
        <dbReference type="PROSITE" id="PS50113"/>
    </source>
</evidence>
<dbReference type="PROSITE" id="PS50887">
    <property type="entry name" value="GGDEF"/>
    <property type="match status" value="1"/>
</dbReference>
<evidence type="ECO:0000313" key="4">
    <source>
        <dbReference type="Proteomes" id="UP001055156"/>
    </source>
</evidence>
<evidence type="ECO:0008006" key="5">
    <source>
        <dbReference type="Google" id="ProtNLM"/>
    </source>
</evidence>
<proteinExistence type="predicted"/>
<accession>A0ABQ4T0Q3</accession>
<sequence>MPGPSRRSRSLPTSAGERIRLLEAQIRLQNAIIRAQAKELAHSRKTFDRASQAARIGVWECDLPSETLRWTDVVYDLFDMPRGSKVDRGRALACYTEESRRALTALRNRAIAERSGFSLDAEIVTAAGCRRWIRLTATVESEGGHAVRIFGMKQDITEEKILSDRTQYLANFDAMTGLANRHRFQARLHTPFHALILVDLDGFKGVNDNYGHAVGDVCLVETARRLSDLCGRVALVARIGGDEFALLLDGAPEDGLEALAARIVATLGQPIRHGGLSFHVGASVGVALAAREDPDSLFGQADAALYAAKNAGRNTYRFAPPAAAPAAGRHERRG</sequence>
<dbReference type="InterPro" id="IPR043128">
    <property type="entry name" value="Rev_trsase/Diguanyl_cyclase"/>
</dbReference>
<evidence type="ECO:0000259" key="2">
    <source>
        <dbReference type="PROSITE" id="PS50887"/>
    </source>
</evidence>
<dbReference type="NCBIfam" id="TIGR00254">
    <property type="entry name" value="GGDEF"/>
    <property type="match status" value="1"/>
</dbReference>
<feature type="domain" description="PAC" evidence="1">
    <location>
        <begin position="117"/>
        <end position="168"/>
    </location>
</feature>
<dbReference type="Gene3D" id="3.30.450.20">
    <property type="entry name" value="PAS domain"/>
    <property type="match status" value="1"/>
</dbReference>